<feature type="domain" description="RanBD1" evidence="2">
    <location>
        <begin position="89"/>
        <end position="245"/>
    </location>
</feature>
<dbReference type="AlphaFoldDB" id="L0B1B9"/>
<dbReference type="GO" id="GO:0005096">
    <property type="term" value="F:GTPase activator activity"/>
    <property type="evidence" value="ECO:0007669"/>
    <property type="project" value="TreeGrafter"/>
</dbReference>
<dbReference type="EMBL" id="CP001670">
    <property type="protein sequence ID" value="AFZ81041.1"/>
    <property type="molecule type" value="Genomic_DNA"/>
</dbReference>
<dbReference type="SMART" id="SM00160">
    <property type="entry name" value="RanBD"/>
    <property type="match status" value="1"/>
</dbReference>
<keyword evidence="4" id="KW-1185">Reference proteome</keyword>
<evidence type="ECO:0000313" key="4">
    <source>
        <dbReference type="Proteomes" id="UP000031512"/>
    </source>
</evidence>
<dbReference type="Pfam" id="PF00638">
    <property type="entry name" value="Ran_BP1"/>
    <property type="match status" value="1"/>
</dbReference>
<dbReference type="GO" id="GO:0005737">
    <property type="term" value="C:cytoplasm"/>
    <property type="evidence" value="ECO:0007669"/>
    <property type="project" value="TreeGrafter"/>
</dbReference>
<evidence type="ECO:0000259" key="2">
    <source>
        <dbReference type="PROSITE" id="PS50196"/>
    </source>
</evidence>
<dbReference type="eggNOG" id="KOG0864">
    <property type="taxonomic scope" value="Eukaryota"/>
</dbReference>
<dbReference type="STRING" id="1537102.L0B1B9"/>
<feature type="compositionally biased region" description="Acidic residues" evidence="1">
    <location>
        <begin position="89"/>
        <end position="100"/>
    </location>
</feature>
<gene>
    <name evidence="3" type="ORF">BEWA_004490</name>
</gene>
<dbReference type="Proteomes" id="UP000031512">
    <property type="component" value="Chromosome 3"/>
</dbReference>
<feature type="region of interest" description="Disordered" evidence="1">
    <location>
        <begin position="61"/>
        <end position="103"/>
    </location>
</feature>
<protein>
    <submittedName>
        <fullName evidence="3">Ran binding protein, putative</fullName>
    </submittedName>
</protein>
<accession>L0B1B9</accession>
<dbReference type="InterPro" id="IPR045255">
    <property type="entry name" value="RanBP1-like"/>
</dbReference>
<evidence type="ECO:0000256" key="1">
    <source>
        <dbReference type="SAM" id="MobiDB-lite"/>
    </source>
</evidence>
<dbReference type="GeneID" id="15804760"/>
<dbReference type="FunFam" id="2.30.29.30:FF:000312">
    <property type="entry name" value="Ran binding protein 1"/>
    <property type="match status" value="1"/>
</dbReference>
<dbReference type="InterPro" id="IPR000156">
    <property type="entry name" value="Ran_bind_dom"/>
</dbReference>
<organism evidence="3 4">
    <name type="scientific">Theileria equi strain WA</name>
    <dbReference type="NCBI Taxonomy" id="1537102"/>
    <lineage>
        <taxon>Eukaryota</taxon>
        <taxon>Sar</taxon>
        <taxon>Alveolata</taxon>
        <taxon>Apicomplexa</taxon>
        <taxon>Aconoidasida</taxon>
        <taxon>Piroplasmida</taxon>
        <taxon>Theileriidae</taxon>
        <taxon>Theileria</taxon>
    </lineage>
</organism>
<dbReference type="PANTHER" id="PTHR23138:SF87">
    <property type="entry name" value="E3 SUMO-PROTEIN LIGASE RANBP2"/>
    <property type="match status" value="1"/>
</dbReference>
<dbReference type="PROSITE" id="PS50196">
    <property type="entry name" value="RANBD1"/>
    <property type="match status" value="1"/>
</dbReference>
<sequence>MSPESCCPLAKDANTKIACELAAGEAAKKAHEGCPVADKSCCLKKEEVSETCCLKKEESCPVKEGTCPGAAKTDAPEGDSAKEAGAAGQDEEASPEEEVVEGNWKARKVEVSEIKVETGEEDEDIFWTQRSKLYRWATDTDGTGVWKERGLGDSKLLKHRTSGKIRFLLRQEKTFKVVANHYVLESDGLCKLTPNVGSDKIWVWTAHNTLEDENKVEQLALKFATLDQAKTFKEKFEEAAAVNKELFKK</sequence>
<dbReference type="KEGG" id="beq:BEWA_004490"/>
<reference evidence="3 4" key="1">
    <citation type="journal article" date="2012" name="BMC Genomics">
        <title>Comparative genomic analysis and phylogenetic position of Theileria equi.</title>
        <authorList>
            <person name="Kappmeyer L.S."/>
            <person name="Thiagarajan M."/>
            <person name="Herndon D.R."/>
            <person name="Ramsay J.D."/>
            <person name="Caler E."/>
            <person name="Djikeng A."/>
            <person name="Gillespie J.J."/>
            <person name="Lau A.O."/>
            <person name="Roalson E.H."/>
            <person name="Silva J.C."/>
            <person name="Silva M.G."/>
            <person name="Suarez C.E."/>
            <person name="Ueti M.W."/>
            <person name="Nene V.M."/>
            <person name="Mealey R.H."/>
            <person name="Knowles D.P."/>
            <person name="Brayton K.A."/>
        </authorList>
    </citation>
    <scope>NUCLEOTIDE SEQUENCE [LARGE SCALE GENOMIC DNA]</scope>
    <source>
        <strain evidence="3 4">WA</strain>
    </source>
</reference>
<dbReference type="Gene3D" id="2.30.29.30">
    <property type="entry name" value="Pleckstrin-homology domain (PH domain)/Phosphotyrosine-binding domain (PTB)"/>
    <property type="match status" value="1"/>
</dbReference>
<dbReference type="InterPro" id="IPR011993">
    <property type="entry name" value="PH-like_dom_sf"/>
</dbReference>
<evidence type="ECO:0000313" key="3">
    <source>
        <dbReference type="EMBL" id="AFZ81041.1"/>
    </source>
</evidence>
<proteinExistence type="predicted"/>
<dbReference type="GO" id="GO:0005643">
    <property type="term" value="C:nuclear pore"/>
    <property type="evidence" value="ECO:0007669"/>
    <property type="project" value="TreeGrafter"/>
</dbReference>
<dbReference type="PANTHER" id="PTHR23138">
    <property type="entry name" value="RAN BINDING PROTEIN"/>
    <property type="match status" value="1"/>
</dbReference>
<dbReference type="OrthoDB" id="2357150at2759"/>
<dbReference type="RefSeq" id="XP_004830707.1">
    <property type="nucleotide sequence ID" value="XM_004830650.1"/>
</dbReference>
<dbReference type="VEuPathDB" id="PiroplasmaDB:BEWA_004490"/>
<name>L0B1B9_THEEQ</name>
<dbReference type="SUPFAM" id="SSF50729">
    <property type="entry name" value="PH domain-like"/>
    <property type="match status" value="1"/>
</dbReference>